<dbReference type="PROSITE" id="PS00105">
    <property type="entry name" value="AA_TRANSFER_CLASS_1"/>
    <property type="match status" value="1"/>
</dbReference>
<dbReference type="InterPro" id="IPR015421">
    <property type="entry name" value="PyrdxlP-dep_Trfase_major"/>
</dbReference>
<comment type="similarity">
    <text evidence="3">Belongs to the class-I pyridoxal-phosphate-dependent aminotransferase family.</text>
</comment>
<dbReference type="CDD" id="cd00609">
    <property type="entry name" value="AAT_like"/>
    <property type="match status" value="1"/>
</dbReference>
<comment type="cofactor">
    <cofactor evidence="1">
        <name>pyridoxal 5'-phosphate</name>
        <dbReference type="ChEBI" id="CHEBI:597326"/>
    </cofactor>
</comment>
<comment type="caution">
    <text evidence="10">The sequence shown here is derived from an EMBL/GenBank/DDBJ whole genome shotgun (WGS) entry which is preliminary data.</text>
</comment>
<comment type="catalytic activity">
    <reaction evidence="8">
        <text>L-histidinol phosphate + 2-oxoglutarate = 3-(imidazol-4-yl)-2-oxopropyl phosphate + L-glutamate</text>
        <dbReference type="Rhea" id="RHEA:23744"/>
        <dbReference type="ChEBI" id="CHEBI:16810"/>
        <dbReference type="ChEBI" id="CHEBI:29985"/>
        <dbReference type="ChEBI" id="CHEBI:57766"/>
        <dbReference type="ChEBI" id="CHEBI:57980"/>
        <dbReference type="EC" id="2.6.1.9"/>
    </reaction>
</comment>
<feature type="domain" description="Aminotransferase class I/classII large" evidence="9">
    <location>
        <begin position="79"/>
        <end position="405"/>
    </location>
</feature>
<dbReference type="GeneID" id="96089019"/>
<evidence type="ECO:0000256" key="3">
    <source>
        <dbReference type="ARBA" id="ARBA00007441"/>
    </source>
</evidence>
<protein>
    <recommendedName>
        <fullName evidence="4">histidinol-phosphate transaminase</fullName>
        <ecNumber evidence="4">2.6.1.9</ecNumber>
    </recommendedName>
</protein>
<evidence type="ECO:0000256" key="8">
    <source>
        <dbReference type="ARBA" id="ARBA00047481"/>
    </source>
</evidence>
<name>A0ABR3UCM5_9PLEO</name>
<dbReference type="PANTHER" id="PTHR42885">
    <property type="entry name" value="HISTIDINOL-PHOSPHATE AMINOTRANSFERASE-RELATED"/>
    <property type="match status" value="1"/>
</dbReference>
<accession>A0ABR3UCM5</accession>
<dbReference type="Gene3D" id="3.90.1150.10">
    <property type="entry name" value="Aspartate Aminotransferase, domain 1"/>
    <property type="match status" value="1"/>
</dbReference>
<evidence type="ECO:0000259" key="9">
    <source>
        <dbReference type="Pfam" id="PF00155"/>
    </source>
</evidence>
<dbReference type="Gene3D" id="3.40.640.10">
    <property type="entry name" value="Type I PLP-dependent aspartate aminotransferase-like (Major domain)"/>
    <property type="match status" value="1"/>
</dbReference>
<dbReference type="InterPro" id="IPR004839">
    <property type="entry name" value="Aminotransferase_I/II_large"/>
</dbReference>
<dbReference type="PANTHER" id="PTHR42885:SF2">
    <property type="entry name" value="HISTIDINOL-PHOSPHATE AMINOTRANSFERASE"/>
    <property type="match status" value="1"/>
</dbReference>
<evidence type="ECO:0000256" key="4">
    <source>
        <dbReference type="ARBA" id="ARBA00012748"/>
    </source>
</evidence>
<keyword evidence="11" id="KW-1185">Reference proteome</keyword>
<evidence type="ECO:0000256" key="5">
    <source>
        <dbReference type="ARBA" id="ARBA00022576"/>
    </source>
</evidence>
<comment type="pathway">
    <text evidence="2">Amino-acid biosynthesis; L-histidine biosynthesis; L-histidine from 5-phospho-alpha-D-ribose 1-diphosphate: step 7/9.</text>
</comment>
<dbReference type="Pfam" id="PF00155">
    <property type="entry name" value="Aminotran_1_2"/>
    <property type="match status" value="1"/>
</dbReference>
<gene>
    <name evidence="10" type="ORF">ACET3X_008697</name>
</gene>
<dbReference type="EMBL" id="JBHGVX010000008">
    <property type="protein sequence ID" value="KAL1793715.1"/>
    <property type="molecule type" value="Genomic_DNA"/>
</dbReference>
<evidence type="ECO:0000256" key="2">
    <source>
        <dbReference type="ARBA" id="ARBA00005011"/>
    </source>
</evidence>
<keyword evidence="6" id="KW-0808">Transferase</keyword>
<dbReference type="InterPro" id="IPR015424">
    <property type="entry name" value="PyrdxlP-dep_Trfase"/>
</dbReference>
<dbReference type="SUPFAM" id="SSF53383">
    <property type="entry name" value="PLP-dependent transferases"/>
    <property type="match status" value="1"/>
</dbReference>
<evidence type="ECO:0000256" key="1">
    <source>
        <dbReference type="ARBA" id="ARBA00001933"/>
    </source>
</evidence>
<keyword evidence="5" id="KW-0032">Aminotransferase</keyword>
<organism evidence="10 11">
    <name type="scientific">Alternaria dauci</name>
    <dbReference type="NCBI Taxonomy" id="48095"/>
    <lineage>
        <taxon>Eukaryota</taxon>
        <taxon>Fungi</taxon>
        <taxon>Dikarya</taxon>
        <taxon>Ascomycota</taxon>
        <taxon>Pezizomycotina</taxon>
        <taxon>Dothideomycetes</taxon>
        <taxon>Pleosporomycetidae</taxon>
        <taxon>Pleosporales</taxon>
        <taxon>Pleosporineae</taxon>
        <taxon>Pleosporaceae</taxon>
        <taxon>Alternaria</taxon>
        <taxon>Alternaria sect. Porri</taxon>
    </lineage>
</organism>
<keyword evidence="7" id="KW-0663">Pyridoxal phosphate</keyword>
<evidence type="ECO:0000256" key="7">
    <source>
        <dbReference type="ARBA" id="ARBA00022898"/>
    </source>
</evidence>
<reference evidence="10 11" key="1">
    <citation type="submission" date="2024-09" db="EMBL/GenBank/DDBJ databases">
        <title>T2T genomes of carrot and Alternaria dauci and their utility for understanding host-pathogen interaction during carrot leaf blight disease.</title>
        <authorList>
            <person name="Liu W."/>
            <person name="Xu S."/>
            <person name="Ou C."/>
            <person name="Liu X."/>
            <person name="Zhuang F."/>
            <person name="Deng X.W."/>
        </authorList>
    </citation>
    <scope>NUCLEOTIDE SEQUENCE [LARGE SCALE GENOMIC DNA]</scope>
    <source>
        <strain evidence="10 11">A2016</strain>
    </source>
</reference>
<dbReference type="EC" id="2.6.1.9" evidence="4"/>
<proteinExistence type="inferred from homology"/>
<dbReference type="InterPro" id="IPR015422">
    <property type="entry name" value="PyrdxlP-dep_Trfase_small"/>
</dbReference>
<evidence type="ECO:0000313" key="11">
    <source>
        <dbReference type="Proteomes" id="UP001578633"/>
    </source>
</evidence>
<dbReference type="RefSeq" id="XP_069304299.1">
    <property type="nucleotide sequence ID" value="XM_069454899.1"/>
</dbReference>
<evidence type="ECO:0000313" key="10">
    <source>
        <dbReference type="EMBL" id="KAL1793715.1"/>
    </source>
</evidence>
<evidence type="ECO:0000256" key="6">
    <source>
        <dbReference type="ARBA" id="ARBA00022679"/>
    </source>
</evidence>
<sequence>MPGTLLPSHFSLHFSIRPNVIAFPKYQTTTSDHEKARSSICLDANENSAGSCLVPAPGYEPCINSSPNHGMPQAPISLKNLHRYPSASQASLRRQIAQWRGLESPDQVGLGSGASDVVEVILRMTCTPGRDKILLSPPTFDLYKVCATLQGVEVKECMQDVAQDGTFRVPVDQICAALSEDDNIKVLVLASPGNPTGSLIPVDQIQRILDLKAFKGIVVIDEAYIDFAPNAGRASALQLLPRYNNLIVVQSLSKSHGLAGIRVGMAIAHPAIIELFSKVQMPYKLSSVVLDLAERALSREGQACAIALQHQVMVHRASLVKMLADPVFASNGIGAAIGGQAANFVLVPILVGGQRDDAKARQLTQQLRDRHGISIRYVGAQAGCKGCVRITVGTTEEMEALRKALNTVLLQ</sequence>
<dbReference type="InterPro" id="IPR004838">
    <property type="entry name" value="NHTrfase_class1_PyrdxlP-BS"/>
</dbReference>
<dbReference type="Proteomes" id="UP001578633">
    <property type="component" value="Chromosome 8"/>
</dbReference>